<gene>
    <name evidence="3" type="ORF">RRG08_046373</name>
</gene>
<evidence type="ECO:0000256" key="2">
    <source>
        <dbReference type="SAM" id="Phobius"/>
    </source>
</evidence>
<reference evidence="3" key="1">
    <citation type="journal article" date="2023" name="G3 (Bethesda)">
        <title>A reference genome for the long-term kleptoplast-retaining sea slug Elysia crispata morphotype clarki.</title>
        <authorList>
            <person name="Eastman K.E."/>
            <person name="Pendleton A.L."/>
            <person name="Shaikh M.A."/>
            <person name="Suttiyut T."/>
            <person name="Ogas R."/>
            <person name="Tomko P."/>
            <person name="Gavelis G."/>
            <person name="Widhalm J.R."/>
            <person name="Wisecaver J.H."/>
        </authorList>
    </citation>
    <scope>NUCLEOTIDE SEQUENCE</scope>
    <source>
        <strain evidence="3">ECLA1</strain>
    </source>
</reference>
<protein>
    <submittedName>
        <fullName evidence="3">Uncharacterized protein</fullName>
    </submittedName>
</protein>
<comment type="caution">
    <text evidence="3">The sequence shown here is derived from an EMBL/GenBank/DDBJ whole genome shotgun (WGS) entry which is preliminary data.</text>
</comment>
<keyword evidence="2" id="KW-1133">Transmembrane helix</keyword>
<feature type="transmembrane region" description="Helical" evidence="2">
    <location>
        <begin position="99"/>
        <end position="124"/>
    </location>
</feature>
<keyword evidence="4" id="KW-1185">Reference proteome</keyword>
<dbReference type="AlphaFoldDB" id="A0AAE1AX48"/>
<proteinExistence type="predicted"/>
<organism evidence="3 4">
    <name type="scientific">Elysia crispata</name>
    <name type="common">lettuce slug</name>
    <dbReference type="NCBI Taxonomy" id="231223"/>
    <lineage>
        <taxon>Eukaryota</taxon>
        <taxon>Metazoa</taxon>
        <taxon>Spiralia</taxon>
        <taxon>Lophotrochozoa</taxon>
        <taxon>Mollusca</taxon>
        <taxon>Gastropoda</taxon>
        <taxon>Heterobranchia</taxon>
        <taxon>Euthyneura</taxon>
        <taxon>Panpulmonata</taxon>
        <taxon>Sacoglossa</taxon>
        <taxon>Placobranchoidea</taxon>
        <taxon>Plakobranchidae</taxon>
        <taxon>Elysia</taxon>
    </lineage>
</organism>
<evidence type="ECO:0000256" key="1">
    <source>
        <dbReference type="SAM" id="MobiDB-lite"/>
    </source>
</evidence>
<dbReference type="EMBL" id="JAWDGP010001043">
    <property type="protein sequence ID" value="KAK3795502.1"/>
    <property type="molecule type" value="Genomic_DNA"/>
</dbReference>
<keyword evidence="2" id="KW-0812">Transmembrane</keyword>
<keyword evidence="2" id="KW-0472">Membrane</keyword>
<evidence type="ECO:0000313" key="4">
    <source>
        <dbReference type="Proteomes" id="UP001283361"/>
    </source>
</evidence>
<sequence length="217" mass="24556">MPTALTRSTEKKSPTLSGSKVTSSRSPLSLRRSRLALQAESSMFPARPAESEKINLEDMNSEKNLTATGPHKARANRLISSNLWRWLADSKASPKLTTFTLRLLSCIFINLVNLLVFLVLVVFVHKRLQREDTAWRISSETDTDATRLRYITEQIISQTLTAQGSVLNIRHNWFSSAFPMSLIDVVTAWCRLVEEFEDRQISYLSASEFTLVLHTGI</sequence>
<name>A0AAE1AX48_9GAST</name>
<accession>A0AAE1AX48</accession>
<evidence type="ECO:0000313" key="3">
    <source>
        <dbReference type="EMBL" id="KAK3795502.1"/>
    </source>
</evidence>
<feature type="region of interest" description="Disordered" evidence="1">
    <location>
        <begin position="1"/>
        <end position="30"/>
    </location>
</feature>
<dbReference type="Proteomes" id="UP001283361">
    <property type="component" value="Unassembled WGS sequence"/>
</dbReference>